<evidence type="ECO:0000256" key="4">
    <source>
        <dbReference type="ARBA" id="ARBA00022475"/>
    </source>
</evidence>
<keyword evidence="3" id="KW-0813">Transport</keyword>
<dbReference type="FunFam" id="3.40.50.12780:FF:000019">
    <property type="entry name" value="Long-chain fatty acid transporter"/>
    <property type="match status" value="1"/>
</dbReference>
<protein>
    <submittedName>
        <fullName evidence="16">Long-chain-acyl-CoA synthetase</fullName>
        <ecNumber evidence="16">6.2.1.3</ecNumber>
    </submittedName>
</protein>
<dbReference type="Proteomes" id="UP000676409">
    <property type="component" value="Chromosome"/>
</dbReference>
<dbReference type="InterPro" id="IPR000873">
    <property type="entry name" value="AMP-dep_synth/lig_dom"/>
</dbReference>
<keyword evidence="10" id="KW-0445">Lipid transport</keyword>
<comment type="similarity">
    <text evidence="2">Belongs to the ATP-dependent AMP-binding enzyme family.</text>
</comment>
<organism evidence="16 17">
    <name type="scientific">Phenylobacterium montanum</name>
    <dbReference type="NCBI Taxonomy" id="2823693"/>
    <lineage>
        <taxon>Bacteria</taxon>
        <taxon>Pseudomonadati</taxon>
        <taxon>Pseudomonadota</taxon>
        <taxon>Alphaproteobacteria</taxon>
        <taxon>Caulobacterales</taxon>
        <taxon>Caulobacteraceae</taxon>
        <taxon>Phenylobacterium</taxon>
    </lineage>
</organism>
<dbReference type="GO" id="GO:0005324">
    <property type="term" value="F:long-chain fatty acid transmembrane transporter activity"/>
    <property type="evidence" value="ECO:0007669"/>
    <property type="project" value="TreeGrafter"/>
</dbReference>
<accession>A0A975IWB4</accession>
<name>A0A975IWB4_9CAUL</name>
<dbReference type="GO" id="GO:0005524">
    <property type="term" value="F:ATP binding"/>
    <property type="evidence" value="ECO:0007669"/>
    <property type="project" value="UniProtKB-KW"/>
</dbReference>
<dbReference type="GO" id="GO:0005886">
    <property type="term" value="C:plasma membrane"/>
    <property type="evidence" value="ECO:0007669"/>
    <property type="project" value="UniProtKB-SubCell"/>
</dbReference>
<dbReference type="GO" id="GO:0004467">
    <property type="term" value="F:long-chain fatty acid-CoA ligase activity"/>
    <property type="evidence" value="ECO:0007669"/>
    <property type="project" value="UniProtKB-EC"/>
</dbReference>
<dbReference type="NCBIfam" id="NF006134">
    <property type="entry name" value="PRK08279.1"/>
    <property type="match status" value="1"/>
</dbReference>
<proteinExistence type="inferred from homology"/>
<sequence length="593" mass="63582">MSLPANSADASARPAAKGGGANRAWLRALEMTSRLDQAPERLLSSVVGEIAAERPDAPALLSDHETLTYAELAERSRRWARWALAQGVAKGEVVALMAPNSPSYMAFWLGVTSVGVVAALLNTNLRGAALAHCLAVAEPKHVVLAEAFANCAEAAPDGARVWPMEQVDLAAVSGEPLTDAERQGTRLSDPALLIYTSGTTGLPKAARVSHHRIMSWSGWFAGLMDASPDDRLYDCLPMYHSVGGVVATGALLIRGGSVVLREKFSASQFWDDIVRWDCTLFQYIGELCRYLLAAPPSDQERAHRLRMICGNGLRPDVWAPFQERFAIPKILEFYAATEGNFSLYNVEGEVGAIGRIPGFMAHRFPAALVRHDVATGLPARGEDGLCQRCAVGEPGEAIGRLAAGGDPAHRFEGYTSAAESEKKILRDVFEPGDAWLRTGDLMRQDARGFWYFVDRIGDTFRWKGENVATTEVAEALSEIPGVIEATVYGVAVPGADGKAGMAALVTGEGFDLSGLRARLAGRLPAYAQPVFLRLSPALAVTETFKQKKADLAKEGFDPAVVAEPLFVALPGGDGYAPLDAPLFDQIAGGRIRL</sequence>
<dbReference type="Pfam" id="PF13193">
    <property type="entry name" value="AMP-binding_C"/>
    <property type="match status" value="1"/>
</dbReference>
<evidence type="ECO:0000259" key="14">
    <source>
        <dbReference type="Pfam" id="PF00501"/>
    </source>
</evidence>
<dbReference type="InterPro" id="IPR042099">
    <property type="entry name" value="ANL_N_sf"/>
</dbReference>
<evidence type="ECO:0000256" key="11">
    <source>
        <dbReference type="ARBA" id="ARBA00023136"/>
    </source>
</evidence>
<keyword evidence="8" id="KW-0067">ATP-binding</keyword>
<evidence type="ECO:0000256" key="6">
    <source>
        <dbReference type="ARBA" id="ARBA00022692"/>
    </source>
</evidence>
<evidence type="ECO:0000256" key="5">
    <source>
        <dbReference type="ARBA" id="ARBA00022598"/>
    </source>
</evidence>
<dbReference type="EC" id="6.2.1.3" evidence="16"/>
<dbReference type="Gene3D" id="3.30.300.30">
    <property type="match status" value="1"/>
</dbReference>
<feature type="domain" description="AMP-dependent synthetase/ligase" evidence="14">
    <location>
        <begin position="51"/>
        <end position="344"/>
    </location>
</feature>
<gene>
    <name evidence="16" type="ORF">KCG34_24840</name>
</gene>
<dbReference type="PROSITE" id="PS00455">
    <property type="entry name" value="AMP_BINDING"/>
    <property type="match status" value="1"/>
</dbReference>
<comment type="subcellular location">
    <subcellularLocation>
        <location evidence="1">Cell membrane</location>
        <topology evidence="1">Multi-pass membrane protein</topology>
    </subcellularLocation>
    <subcellularLocation>
        <location evidence="13">Peroxisome membrane</location>
    </subcellularLocation>
</comment>
<evidence type="ECO:0000259" key="15">
    <source>
        <dbReference type="Pfam" id="PF13193"/>
    </source>
</evidence>
<dbReference type="InterPro" id="IPR045851">
    <property type="entry name" value="AMP-bd_C_sf"/>
</dbReference>
<dbReference type="Gene3D" id="3.40.50.12780">
    <property type="entry name" value="N-terminal domain of ligase-like"/>
    <property type="match status" value="1"/>
</dbReference>
<dbReference type="AlphaFoldDB" id="A0A975IWB4"/>
<keyword evidence="7" id="KW-0547">Nucleotide-binding</keyword>
<evidence type="ECO:0000313" key="16">
    <source>
        <dbReference type="EMBL" id="QUD88216.1"/>
    </source>
</evidence>
<keyword evidence="11" id="KW-0472">Membrane</keyword>
<evidence type="ECO:0000256" key="1">
    <source>
        <dbReference type="ARBA" id="ARBA00004651"/>
    </source>
</evidence>
<keyword evidence="17" id="KW-1185">Reference proteome</keyword>
<evidence type="ECO:0000256" key="8">
    <source>
        <dbReference type="ARBA" id="ARBA00022840"/>
    </source>
</evidence>
<dbReference type="InterPro" id="IPR025110">
    <property type="entry name" value="AMP-bd_C"/>
</dbReference>
<dbReference type="SUPFAM" id="SSF56801">
    <property type="entry name" value="Acetyl-CoA synthetase-like"/>
    <property type="match status" value="1"/>
</dbReference>
<evidence type="ECO:0000313" key="17">
    <source>
        <dbReference type="Proteomes" id="UP000676409"/>
    </source>
</evidence>
<evidence type="ECO:0000256" key="7">
    <source>
        <dbReference type="ARBA" id="ARBA00022741"/>
    </source>
</evidence>
<evidence type="ECO:0000256" key="10">
    <source>
        <dbReference type="ARBA" id="ARBA00023055"/>
    </source>
</evidence>
<keyword evidence="6" id="KW-0812">Transmembrane</keyword>
<keyword evidence="12" id="KW-0576">Peroxisome</keyword>
<keyword evidence="4" id="KW-1003">Cell membrane</keyword>
<dbReference type="InterPro" id="IPR020845">
    <property type="entry name" value="AMP-binding_CS"/>
</dbReference>
<evidence type="ECO:0000256" key="13">
    <source>
        <dbReference type="ARBA" id="ARBA00046271"/>
    </source>
</evidence>
<evidence type="ECO:0000256" key="12">
    <source>
        <dbReference type="ARBA" id="ARBA00023140"/>
    </source>
</evidence>
<evidence type="ECO:0000256" key="3">
    <source>
        <dbReference type="ARBA" id="ARBA00022448"/>
    </source>
</evidence>
<evidence type="ECO:0000256" key="2">
    <source>
        <dbReference type="ARBA" id="ARBA00006432"/>
    </source>
</evidence>
<dbReference type="PANTHER" id="PTHR43107">
    <property type="entry name" value="LONG-CHAIN FATTY ACID TRANSPORT PROTEIN"/>
    <property type="match status" value="1"/>
</dbReference>
<dbReference type="Pfam" id="PF00501">
    <property type="entry name" value="AMP-binding"/>
    <property type="match status" value="1"/>
</dbReference>
<dbReference type="PANTHER" id="PTHR43107:SF15">
    <property type="entry name" value="FATTY ACID TRANSPORT PROTEIN 3, ISOFORM A"/>
    <property type="match status" value="1"/>
</dbReference>
<keyword evidence="5 16" id="KW-0436">Ligase</keyword>
<reference evidence="16" key="1">
    <citation type="submission" date="2021-04" db="EMBL/GenBank/DDBJ databases">
        <title>The complete genome sequence of Caulobacter sp. S6.</title>
        <authorList>
            <person name="Tang Y."/>
            <person name="Ouyang W."/>
            <person name="Liu Q."/>
            <person name="Huang B."/>
            <person name="Guo Z."/>
            <person name="Lei P."/>
        </authorList>
    </citation>
    <scope>NUCLEOTIDE SEQUENCE</scope>
    <source>
        <strain evidence="16">S6</strain>
    </source>
</reference>
<dbReference type="FunFam" id="3.30.300.30:FF:000002">
    <property type="entry name" value="Long-chain fatty acid transport protein 1"/>
    <property type="match status" value="1"/>
</dbReference>
<evidence type="ECO:0000256" key="9">
    <source>
        <dbReference type="ARBA" id="ARBA00022989"/>
    </source>
</evidence>
<dbReference type="EMBL" id="CP073078">
    <property type="protein sequence ID" value="QUD88216.1"/>
    <property type="molecule type" value="Genomic_DNA"/>
</dbReference>
<dbReference type="KEGG" id="caul:KCG34_24840"/>
<dbReference type="GO" id="GO:0044539">
    <property type="term" value="P:long-chain fatty acid import into cell"/>
    <property type="evidence" value="ECO:0007669"/>
    <property type="project" value="TreeGrafter"/>
</dbReference>
<keyword evidence="9" id="KW-1133">Transmembrane helix</keyword>
<feature type="domain" description="AMP-binding enzyme C-terminal" evidence="15">
    <location>
        <begin position="471"/>
        <end position="545"/>
    </location>
</feature>
<dbReference type="RefSeq" id="WP_211938267.1">
    <property type="nucleotide sequence ID" value="NZ_CP073078.1"/>
</dbReference>